<dbReference type="PROSITE" id="PS51273">
    <property type="entry name" value="GATASE_TYPE_1"/>
    <property type="match status" value="1"/>
</dbReference>
<dbReference type="EMBL" id="PEIB01000021">
    <property type="protein sequence ID" value="RXJ72405.1"/>
    <property type="molecule type" value="Genomic_DNA"/>
</dbReference>
<dbReference type="PANTHER" id="PTHR42695">
    <property type="entry name" value="GLUTAMINE AMIDOTRANSFERASE YLR126C-RELATED"/>
    <property type="match status" value="1"/>
</dbReference>
<dbReference type="CDD" id="cd01741">
    <property type="entry name" value="GATase1_1"/>
    <property type="match status" value="1"/>
</dbReference>
<dbReference type="AlphaFoldDB" id="A0A4Q0YPG4"/>
<dbReference type="GO" id="GO:0005829">
    <property type="term" value="C:cytosol"/>
    <property type="evidence" value="ECO:0007669"/>
    <property type="project" value="TreeGrafter"/>
</dbReference>
<keyword evidence="3" id="KW-1185">Reference proteome</keyword>
<organism evidence="2 3">
    <name type="scientific">Veronia nyctiphanis</name>
    <dbReference type="NCBI Taxonomy" id="1278244"/>
    <lineage>
        <taxon>Bacteria</taxon>
        <taxon>Pseudomonadati</taxon>
        <taxon>Pseudomonadota</taxon>
        <taxon>Gammaproteobacteria</taxon>
        <taxon>Vibrionales</taxon>
        <taxon>Vibrionaceae</taxon>
        <taxon>Veronia</taxon>
    </lineage>
</organism>
<keyword evidence="2" id="KW-0808">Transferase</keyword>
<protein>
    <submittedName>
        <fullName evidence="2">Glutamine amidotransferase</fullName>
    </submittedName>
</protein>
<evidence type="ECO:0000313" key="2">
    <source>
        <dbReference type="EMBL" id="RXJ72405.1"/>
    </source>
</evidence>
<evidence type="ECO:0000259" key="1">
    <source>
        <dbReference type="Pfam" id="PF00117"/>
    </source>
</evidence>
<feature type="domain" description="Glutamine amidotransferase" evidence="1">
    <location>
        <begin position="54"/>
        <end position="186"/>
    </location>
</feature>
<proteinExistence type="predicted"/>
<gene>
    <name evidence="2" type="ORF">CS022_15775</name>
</gene>
<accession>A0A4Q0YPG4</accession>
<dbReference type="InterPro" id="IPR029062">
    <property type="entry name" value="Class_I_gatase-like"/>
</dbReference>
<dbReference type="InterPro" id="IPR017926">
    <property type="entry name" value="GATASE"/>
</dbReference>
<keyword evidence="2" id="KW-0315">Glutamine amidotransferase</keyword>
<dbReference type="PANTHER" id="PTHR42695:SF5">
    <property type="entry name" value="GLUTAMINE AMIDOTRANSFERASE YLR126C-RELATED"/>
    <property type="match status" value="1"/>
</dbReference>
<dbReference type="SUPFAM" id="SSF52317">
    <property type="entry name" value="Class I glutamine amidotransferase-like"/>
    <property type="match status" value="1"/>
</dbReference>
<dbReference type="Gene3D" id="3.40.50.880">
    <property type="match status" value="1"/>
</dbReference>
<evidence type="ECO:0000313" key="3">
    <source>
        <dbReference type="Proteomes" id="UP000290287"/>
    </source>
</evidence>
<dbReference type="RefSeq" id="WP_129123085.1">
    <property type="nucleotide sequence ID" value="NZ_PEIB01000021.1"/>
</dbReference>
<dbReference type="Pfam" id="PF00117">
    <property type="entry name" value="GATase"/>
    <property type="match status" value="1"/>
</dbReference>
<comment type="caution">
    <text evidence="2">The sequence shown here is derived from an EMBL/GenBank/DDBJ whole genome shotgun (WGS) entry which is preliminary data.</text>
</comment>
<dbReference type="Proteomes" id="UP000290287">
    <property type="component" value="Unassembled WGS sequence"/>
</dbReference>
<reference evidence="2 3" key="1">
    <citation type="submission" date="2017-10" db="EMBL/GenBank/DDBJ databases">
        <title>Nyctiphanis sp. nov., isolated from the stomach of the euphausiid Nyctiphanes simplex (Hansen, 1911) in the Gulf of California.</title>
        <authorList>
            <person name="Gomez-Gil B."/>
            <person name="Aguilar-Mendez M."/>
            <person name="Lopez-Cortes A."/>
            <person name="Gomez-Gutierrez J."/>
            <person name="Roque A."/>
            <person name="Lang E."/>
            <person name="Gonzalez-Castillo A."/>
        </authorList>
    </citation>
    <scope>NUCLEOTIDE SEQUENCE [LARGE SCALE GENOMIC DNA]</scope>
    <source>
        <strain evidence="2 3">CAIM 600</strain>
    </source>
</reference>
<name>A0A4Q0YPG4_9GAMM</name>
<dbReference type="GO" id="GO:0016740">
    <property type="term" value="F:transferase activity"/>
    <property type="evidence" value="ECO:0007669"/>
    <property type="project" value="UniProtKB-KW"/>
</dbReference>
<sequence>MKIGILLCDEHHPDSLDEFGTYDNDFIAMLGEDHFSEFKVWRCYLGEFPSSVFDCDGWVFSGSKTSVYELESWIDDTCDFIVEADRQKRSMLGICFGHQIIHMALGGDVKKSDKGWGVGVKLFSVLEEYPPLRKDQHISLIVVHQDQVLRKANGFKLIAGSGFCPNAITAKGDHILTFQPHPEFTSPFFRQLAERLRQKADSTLVDLALASLDKCGEGDRPLAISMIQDFFLRHKIS</sequence>
<dbReference type="InterPro" id="IPR044992">
    <property type="entry name" value="ChyE-like"/>
</dbReference>
<dbReference type="OrthoDB" id="9813383at2"/>